<evidence type="ECO:0000313" key="5">
    <source>
        <dbReference type="Proteomes" id="UP000006727"/>
    </source>
</evidence>
<evidence type="ECO:0008006" key="6">
    <source>
        <dbReference type="Google" id="ProtNLM"/>
    </source>
</evidence>
<dbReference type="Proteomes" id="UP000006727">
    <property type="component" value="Chromosome 11"/>
</dbReference>
<feature type="chain" id="PRO_5036042937" description="Secreted protein" evidence="2">
    <location>
        <begin position="26"/>
        <end position="66"/>
    </location>
</feature>
<name>A0A2K1JW10_PHYPA</name>
<evidence type="ECO:0000256" key="1">
    <source>
        <dbReference type="SAM" id="MobiDB-lite"/>
    </source>
</evidence>
<reference evidence="4" key="3">
    <citation type="submission" date="2020-12" db="UniProtKB">
        <authorList>
            <consortium name="EnsemblPlants"/>
        </authorList>
    </citation>
    <scope>IDENTIFICATION</scope>
</reference>
<sequence length="66" mass="7540">MVLQMLLLLLLMLLLLRYLLYVTWRQPFCATTAPIQSVRKSGSQSVRQAVRPSVRSSNCPQMSESE</sequence>
<evidence type="ECO:0000256" key="2">
    <source>
        <dbReference type="SAM" id="SignalP"/>
    </source>
</evidence>
<keyword evidence="5" id="KW-1185">Reference proteome</keyword>
<evidence type="ECO:0000313" key="4">
    <source>
        <dbReference type="EnsemblPlants" id="PAC:32957348.CDS.1"/>
    </source>
</evidence>
<proteinExistence type="predicted"/>
<accession>A0A2K1JW10</accession>
<dbReference type="InParanoid" id="A0A2K1JW10"/>
<dbReference type="PaxDb" id="3218-PP1S31_47V6.1"/>
<dbReference type="AlphaFoldDB" id="A0A2K1JW10"/>
<dbReference type="Gramene" id="Pp3c11_23870V3.1">
    <property type="protein sequence ID" value="PAC:32957348.CDS.1"/>
    <property type="gene ID" value="Pp3c11_23870"/>
</dbReference>
<feature type="compositionally biased region" description="Polar residues" evidence="1">
    <location>
        <begin position="54"/>
        <end position="66"/>
    </location>
</feature>
<reference evidence="3 5" key="1">
    <citation type="journal article" date="2008" name="Science">
        <title>The Physcomitrella genome reveals evolutionary insights into the conquest of land by plants.</title>
        <authorList>
            <person name="Rensing S."/>
            <person name="Lang D."/>
            <person name="Zimmer A."/>
            <person name="Terry A."/>
            <person name="Salamov A."/>
            <person name="Shapiro H."/>
            <person name="Nishiyama T."/>
            <person name="Perroud P.-F."/>
            <person name="Lindquist E."/>
            <person name="Kamisugi Y."/>
            <person name="Tanahashi T."/>
            <person name="Sakakibara K."/>
            <person name="Fujita T."/>
            <person name="Oishi K."/>
            <person name="Shin-I T."/>
            <person name="Kuroki Y."/>
            <person name="Toyoda A."/>
            <person name="Suzuki Y."/>
            <person name="Hashimoto A."/>
            <person name="Yamaguchi K."/>
            <person name="Sugano A."/>
            <person name="Kohara Y."/>
            <person name="Fujiyama A."/>
            <person name="Anterola A."/>
            <person name="Aoki S."/>
            <person name="Ashton N."/>
            <person name="Barbazuk W.B."/>
            <person name="Barker E."/>
            <person name="Bennetzen J."/>
            <person name="Bezanilla M."/>
            <person name="Blankenship R."/>
            <person name="Cho S.H."/>
            <person name="Dutcher S."/>
            <person name="Estelle M."/>
            <person name="Fawcett J.A."/>
            <person name="Gundlach H."/>
            <person name="Hanada K."/>
            <person name="Heyl A."/>
            <person name="Hicks K.A."/>
            <person name="Hugh J."/>
            <person name="Lohr M."/>
            <person name="Mayer K."/>
            <person name="Melkozernov A."/>
            <person name="Murata T."/>
            <person name="Nelson D."/>
            <person name="Pils B."/>
            <person name="Prigge M."/>
            <person name="Reiss B."/>
            <person name="Renner T."/>
            <person name="Rombauts S."/>
            <person name="Rushton P."/>
            <person name="Sanderfoot A."/>
            <person name="Schween G."/>
            <person name="Shiu S.-H."/>
            <person name="Stueber K."/>
            <person name="Theodoulou F.L."/>
            <person name="Tu H."/>
            <person name="Van de Peer Y."/>
            <person name="Verrier P.J."/>
            <person name="Waters E."/>
            <person name="Wood A."/>
            <person name="Yang L."/>
            <person name="Cove D."/>
            <person name="Cuming A."/>
            <person name="Hasebe M."/>
            <person name="Lucas S."/>
            <person name="Mishler D.B."/>
            <person name="Reski R."/>
            <person name="Grigoriev I."/>
            <person name="Quatrano R.S."/>
            <person name="Boore J.L."/>
        </authorList>
    </citation>
    <scope>NUCLEOTIDE SEQUENCE [LARGE SCALE GENOMIC DNA]</scope>
    <source>
        <strain evidence="4 5">cv. Gransden 2004</strain>
    </source>
</reference>
<organism evidence="3">
    <name type="scientific">Physcomitrium patens</name>
    <name type="common">Spreading-leaved earth moss</name>
    <name type="synonym">Physcomitrella patens</name>
    <dbReference type="NCBI Taxonomy" id="3218"/>
    <lineage>
        <taxon>Eukaryota</taxon>
        <taxon>Viridiplantae</taxon>
        <taxon>Streptophyta</taxon>
        <taxon>Embryophyta</taxon>
        <taxon>Bryophyta</taxon>
        <taxon>Bryophytina</taxon>
        <taxon>Bryopsida</taxon>
        <taxon>Funariidae</taxon>
        <taxon>Funariales</taxon>
        <taxon>Funariaceae</taxon>
        <taxon>Physcomitrium</taxon>
    </lineage>
</organism>
<reference evidence="3 5" key="2">
    <citation type="journal article" date="2018" name="Plant J.">
        <title>The Physcomitrella patens chromosome-scale assembly reveals moss genome structure and evolution.</title>
        <authorList>
            <person name="Lang D."/>
            <person name="Ullrich K.K."/>
            <person name="Murat F."/>
            <person name="Fuchs J."/>
            <person name="Jenkins J."/>
            <person name="Haas F.B."/>
            <person name="Piednoel M."/>
            <person name="Gundlach H."/>
            <person name="Van Bel M."/>
            <person name="Meyberg R."/>
            <person name="Vives C."/>
            <person name="Morata J."/>
            <person name="Symeonidi A."/>
            <person name="Hiss M."/>
            <person name="Muchero W."/>
            <person name="Kamisugi Y."/>
            <person name="Saleh O."/>
            <person name="Blanc G."/>
            <person name="Decker E.L."/>
            <person name="van Gessel N."/>
            <person name="Grimwood J."/>
            <person name="Hayes R.D."/>
            <person name="Graham S.W."/>
            <person name="Gunter L.E."/>
            <person name="McDaniel S.F."/>
            <person name="Hoernstein S.N.W."/>
            <person name="Larsson A."/>
            <person name="Li F.W."/>
            <person name="Perroud P.F."/>
            <person name="Phillips J."/>
            <person name="Ranjan P."/>
            <person name="Rokshar D.S."/>
            <person name="Rothfels C.J."/>
            <person name="Schneider L."/>
            <person name="Shu S."/>
            <person name="Stevenson D.W."/>
            <person name="Thummler F."/>
            <person name="Tillich M."/>
            <person name="Villarreal Aguilar J.C."/>
            <person name="Widiez T."/>
            <person name="Wong G.K."/>
            <person name="Wymore A."/>
            <person name="Zhang Y."/>
            <person name="Zimmer A.D."/>
            <person name="Quatrano R.S."/>
            <person name="Mayer K.F.X."/>
            <person name="Goodstein D."/>
            <person name="Casacuberta J.M."/>
            <person name="Vandepoele K."/>
            <person name="Reski R."/>
            <person name="Cuming A.C."/>
            <person name="Tuskan G.A."/>
            <person name="Maumus F."/>
            <person name="Salse J."/>
            <person name="Schmutz J."/>
            <person name="Rensing S.A."/>
        </authorList>
    </citation>
    <scope>NUCLEOTIDE SEQUENCE [LARGE SCALE GENOMIC DNA]</scope>
    <source>
        <strain evidence="4 5">cv. Gransden 2004</strain>
    </source>
</reference>
<gene>
    <name evidence="3" type="ORF">PHYPA_015493</name>
</gene>
<feature type="region of interest" description="Disordered" evidence="1">
    <location>
        <begin position="40"/>
        <end position="66"/>
    </location>
</feature>
<protein>
    <recommendedName>
        <fullName evidence="6">Secreted protein</fullName>
    </recommendedName>
</protein>
<feature type="signal peptide" evidence="2">
    <location>
        <begin position="1"/>
        <end position="25"/>
    </location>
</feature>
<dbReference type="EnsemblPlants" id="Pp3c11_23870V3.1">
    <property type="protein sequence ID" value="PAC:32957348.CDS.1"/>
    <property type="gene ID" value="Pp3c11_23870"/>
</dbReference>
<keyword evidence="2" id="KW-0732">Signal</keyword>
<evidence type="ECO:0000313" key="3">
    <source>
        <dbReference type="EMBL" id="PNR45722.1"/>
    </source>
</evidence>
<dbReference type="EMBL" id="ABEU02000011">
    <property type="protein sequence ID" value="PNR45722.1"/>
    <property type="molecule type" value="Genomic_DNA"/>
</dbReference>